<dbReference type="EMBL" id="JAHVHU010000003">
    <property type="protein sequence ID" value="MBY5957020.1"/>
    <property type="molecule type" value="Genomic_DNA"/>
</dbReference>
<protein>
    <submittedName>
        <fullName evidence="3">PorT family protein</fullName>
    </submittedName>
</protein>
<evidence type="ECO:0000313" key="3">
    <source>
        <dbReference type="EMBL" id="MBY5957020.1"/>
    </source>
</evidence>
<dbReference type="Proteomes" id="UP000753961">
    <property type="component" value="Unassembled WGS sequence"/>
</dbReference>
<evidence type="ECO:0000313" key="4">
    <source>
        <dbReference type="Proteomes" id="UP000753961"/>
    </source>
</evidence>
<dbReference type="InterPro" id="IPR025665">
    <property type="entry name" value="Beta-barrel_OMP_2"/>
</dbReference>
<accession>A0A953HRG7</accession>
<name>A0A953HRG7_9BACT</name>
<reference evidence="3" key="1">
    <citation type="submission" date="2021-06" db="EMBL/GenBank/DDBJ databases">
        <title>44 bacteria genomes isolated from Dapeng, Shenzhen.</title>
        <authorList>
            <person name="Zheng W."/>
            <person name="Yu S."/>
            <person name="Huang Y."/>
        </authorList>
    </citation>
    <scope>NUCLEOTIDE SEQUENCE</scope>
    <source>
        <strain evidence="3">DP5N28-2</strain>
    </source>
</reference>
<comment type="caution">
    <text evidence="3">The sequence shown here is derived from an EMBL/GenBank/DDBJ whole genome shotgun (WGS) entry which is preliminary data.</text>
</comment>
<feature type="signal peptide" evidence="1">
    <location>
        <begin position="1"/>
        <end position="19"/>
    </location>
</feature>
<dbReference type="AlphaFoldDB" id="A0A953HRG7"/>
<sequence>MKSIIAIVFSLFLTGSVQAQLNFGIKIGASTSDIGVDHINVPINQSMDELKVAIEKANYGFNFGAVFQIRLKWFVIQPEVIFNSTSVDFRVNDNLGNYTDKILTDSYQNLDIPFLFGLKAGPLRMQAGPVGHIPIQYASELTSLEGFSSDFSPIEYGYQAGIGIDFYNLMIDFRYEGNFNKFGEYITFYDRNYSFSDMPTRLLLSIAIAIN</sequence>
<gene>
    <name evidence="3" type="ORF">KUV50_02660</name>
</gene>
<proteinExistence type="predicted"/>
<feature type="chain" id="PRO_5037537066" evidence="1">
    <location>
        <begin position="20"/>
        <end position="211"/>
    </location>
</feature>
<dbReference type="RefSeq" id="WP_222578544.1">
    <property type="nucleotide sequence ID" value="NZ_JAHVHU010000003.1"/>
</dbReference>
<evidence type="ECO:0000256" key="1">
    <source>
        <dbReference type="SAM" id="SignalP"/>
    </source>
</evidence>
<feature type="domain" description="Outer membrane protein beta-barrel" evidence="2">
    <location>
        <begin position="19"/>
        <end position="181"/>
    </location>
</feature>
<keyword evidence="1" id="KW-0732">Signal</keyword>
<dbReference type="Pfam" id="PF13568">
    <property type="entry name" value="OMP_b-brl_2"/>
    <property type="match status" value="1"/>
</dbReference>
<evidence type="ECO:0000259" key="2">
    <source>
        <dbReference type="Pfam" id="PF13568"/>
    </source>
</evidence>
<keyword evidence="4" id="KW-1185">Reference proteome</keyword>
<organism evidence="3 4">
    <name type="scientific">Membranihabitans marinus</name>
    <dbReference type="NCBI Taxonomy" id="1227546"/>
    <lineage>
        <taxon>Bacteria</taxon>
        <taxon>Pseudomonadati</taxon>
        <taxon>Bacteroidota</taxon>
        <taxon>Saprospiria</taxon>
        <taxon>Saprospirales</taxon>
        <taxon>Saprospiraceae</taxon>
        <taxon>Membranihabitans</taxon>
    </lineage>
</organism>